<keyword evidence="3 11" id="KW-0808">Transferase</keyword>
<evidence type="ECO:0000259" key="10">
    <source>
        <dbReference type="Pfam" id="PF19040"/>
    </source>
</evidence>
<dbReference type="PANTHER" id="PTHR23028:SF53">
    <property type="entry name" value="ACYL_TRANSF_3 DOMAIN-CONTAINING PROTEIN"/>
    <property type="match status" value="1"/>
</dbReference>
<dbReference type="SUPFAM" id="SSF52266">
    <property type="entry name" value="SGNH hydrolase"/>
    <property type="match status" value="1"/>
</dbReference>
<feature type="transmembrane region" description="Helical" evidence="8">
    <location>
        <begin position="342"/>
        <end position="359"/>
    </location>
</feature>
<evidence type="ECO:0000256" key="6">
    <source>
        <dbReference type="ARBA" id="ARBA00023136"/>
    </source>
</evidence>
<keyword evidence="12" id="KW-1185">Reference proteome</keyword>
<feature type="transmembrane region" description="Helical" evidence="8">
    <location>
        <begin position="148"/>
        <end position="165"/>
    </location>
</feature>
<comment type="subcellular location">
    <subcellularLocation>
        <location evidence="1">Cell membrane</location>
        <topology evidence="1">Multi-pass membrane protein</topology>
    </subcellularLocation>
</comment>
<dbReference type="InterPro" id="IPR050879">
    <property type="entry name" value="Acyltransferase_3"/>
</dbReference>
<name>A0A552V2G1_9FLAO</name>
<dbReference type="GO" id="GO:0016747">
    <property type="term" value="F:acyltransferase activity, transferring groups other than amino-acyl groups"/>
    <property type="evidence" value="ECO:0007669"/>
    <property type="project" value="InterPro"/>
</dbReference>
<evidence type="ECO:0000259" key="9">
    <source>
        <dbReference type="Pfam" id="PF01757"/>
    </source>
</evidence>
<feature type="transmembrane region" description="Helical" evidence="8">
    <location>
        <begin position="37"/>
        <end position="57"/>
    </location>
</feature>
<dbReference type="EMBL" id="VJVZ01000005">
    <property type="protein sequence ID" value="TRW24654.1"/>
    <property type="molecule type" value="Genomic_DNA"/>
</dbReference>
<keyword evidence="5 8" id="KW-1133">Transmembrane helix</keyword>
<evidence type="ECO:0000256" key="1">
    <source>
        <dbReference type="ARBA" id="ARBA00004651"/>
    </source>
</evidence>
<dbReference type="Pfam" id="PF01757">
    <property type="entry name" value="Acyl_transf_3"/>
    <property type="match status" value="1"/>
</dbReference>
<dbReference type="Gene3D" id="3.40.50.1110">
    <property type="entry name" value="SGNH hydrolase"/>
    <property type="match status" value="1"/>
</dbReference>
<feature type="transmembrane region" description="Helical" evidence="8">
    <location>
        <begin position="78"/>
        <end position="98"/>
    </location>
</feature>
<protein>
    <submittedName>
        <fullName evidence="11">Acyltransferase</fullName>
    </submittedName>
</protein>
<sequence length="626" mass="70964">MSNVTKPSFRYDINGLRAIAIIGVLLFHYKVPAFTGGFAGVDVFFVISGYLMSRVVMSQIDKGTFSYSDYFERRLHRIVPALLFLAVTLTIACFFFYFPVDYTLLSRNAAASIAFISNIVYRSKVSSYFAPSADGNMFLHTWSLSVEWQFYLVYPLVLWLMHRFLSKGVFKPVFIVLTLLLFVLAIAIYKYSAGYAFYLLPARAWEMLFGGLAFFAEVRFASFRFKRGAALVGYSMILASFYLFDEALPWPGFYTLLPVMGTFLIIVANYNNFVVVRHSSMQFIGKISYSLYLWHWPVYVIAQYYGLGTGFLVVAAYCAVAVLLGYLSFIYIESITYRRKRFVVFAMLLAGAGAYMLSYCNANAVLFDKKTHAIAGYTVAGAKFFNQYKKGTCFVEAMPAYKKEPCLCIEPGKKNILLIGDSHMAQLAQSLDEGFAGTDIHFLQATATATLPTVKSYYNKKNNIRQLMDYVYHDFIPKNAGKIDGVIITGNWAGQRLVERDSILEGLKESLAYLKKYNIPVFVIGQTERYTVPYPVVAARAWQYGTANNDFYLDGYTNDIDDYLASHLKGSYIEVLNRGDFPPLSKNNEPYMRDKDHVTKYGADLLVQKIKGNPIAKEFFDIKADK</sequence>
<accession>A0A552V2G1</accession>
<feature type="transmembrane region" description="Helical" evidence="8">
    <location>
        <begin position="172"/>
        <end position="189"/>
    </location>
</feature>
<dbReference type="PANTHER" id="PTHR23028">
    <property type="entry name" value="ACETYLTRANSFERASE"/>
    <property type="match status" value="1"/>
</dbReference>
<proteinExistence type="predicted"/>
<dbReference type="Proteomes" id="UP000320643">
    <property type="component" value="Unassembled WGS sequence"/>
</dbReference>
<dbReference type="InterPro" id="IPR043968">
    <property type="entry name" value="SGNH"/>
</dbReference>
<feature type="domain" description="Acyltransferase 3" evidence="9">
    <location>
        <begin position="11"/>
        <end position="327"/>
    </location>
</feature>
<feature type="transmembrane region" description="Helical" evidence="8">
    <location>
        <begin position="228"/>
        <end position="244"/>
    </location>
</feature>
<dbReference type="GO" id="GO:0009103">
    <property type="term" value="P:lipopolysaccharide biosynthetic process"/>
    <property type="evidence" value="ECO:0007669"/>
    <property type="project" value="TreeGrafter"/>
</dbReference>
<dbReference type="OrthoDB" id="290051at2"/>
<keyword evidence="6 8" id="KW-0472">Membrane</keyword>
<evidence type="ECO:0000256" key="7">
    <source>
        <dbReference type="ARBA" id="ARBA00023315"/>
    </source>
</evidence>
<keyword evidence="2" id="KW-1003">Cell membrane</keyword>
<evidence type="ECO:0000256" key="5">
    <source>
        <dbReference type="ARBA" id="ARBA00022989"/>
    </source>
</evidence>
<dbReference type="InterPro" id="IPR036514">
    <property type="entry name" value="SGNH_hydro_sf"/>
</dbReference>
<reference evidence="11 12" key="1">
    <citation type="submission" date="2019-07" db="EMBL/GenBank/DDBJ databases">
        <title>Flavobacterium sp. nov., isolated from glacier ice.</title>
        <authorList>
            <person name="Liu Q."/>
            <person name="Xin Y.-H."/>
        </authorList>
    </citation>
    <scope>NUCLEOTIDE SEQUENCE [LARGE SCALE GENOMIC DNA]</scope>
    <source>
        <strain evidence="11 12">ZT4R6</strain>
    </source>
</reference>
<feature type="transmembrane region" description="Helical" evidence="8">
    <location>
        <begin position="311"/>
        <end position="330"/>
    </location>
</feature>
<dbReference type="InterPro" id="IPR002656">
    <property type="entry name" value="Acyl_transf_3_dom"/>
</dbReference>
<feature type="transmembrane region" description="Helical" evidence="8">
    <location>
        <begin position="287"/>
        <end position="305"/>
    </location>
</feature>
<evidence type="ECO:0000313" key="11">
    <source>
        <dbReference type="EMBL" id="TRW24654.1"/>
    </source>
</evidence>
<gene>
    <name evidence="11" type="ORF">FMM05_09075</name>
</gene>
<evidence type="ECO:0000256" key="3">
    <source>
        <dbReference type="ARBA" id="ARBA00022679"/>
    </source>
</evidence>
<keyword evidence="4 8" id="KW-0812">Transmembrane</keyword>
<dbReference type="RefSeq" id="WP_143373058.1">
    <property type="nucleotide sequence ID" value="NZ_VJVZ01000005.1"/>
</dbReference>
<feature type="transmembrane region" description="Helical" evidence="8">
    <location>
        <begin position="12"/>
        <end position="31"/>
    </location>
</feature>
<feature type="transmembrane region" description="Helical" evidence="8">
    <location>
        <begin position="256"/>
        <end position="275"/>
    </location>
</feature>
<organism evidence="11 12">
    <name type="scientific">Flavobacterium zepuense</name>
    <dbReference type="NCBI Taxonomy" id="2593302"/>
    <lineage>
        <taxon>Bacteria</taxon>
        <taxon>Pseudomonadati</taxon>
        <taxon>Bacteroidota</taxon>
        <taxon>Flavobacteriia</taxon>
        <taxon>Flavobacteriales</taxon>
        <taxon>Flavobacteriaceae</taxon>
        <taxon>Flavobacterium</taxon>
    </lineage>
</organism>
<dbReference type="GO" id="GO:0005886">
    <property type="term" value="C:plasma membrane"/>
    <property type="evidence" value="ECO:0007669"/>
    <property type="project" value="UniProtKB-SubCell"/>
</dbReference>
<feature type="domain" description="SGNH" evidence="10">
    <location>
        <begin position="393"/>
        <end position="610"/>
    </location>
</feature>
<evidence type="ECO:0000256" key="2">
    <source>
        <dbReference type="ARBA" id="ARBA00022475"/>
    </source>
</evidence>
<keyword evidence="7 11" id="KW-0012">Acyltransferase</keyword>
<feature type="transmembrane region" description="Helical" evidence="8">
    <location>
        <begin position="195"/>
        <end position="216"/>
    </location>
</feature>
<evidence type="ECO:0000256" key="4">
    <source>
        <dbReference type="ARBA" id="ARBA00022692"/>
    </source>
</evidence>
<comment type="caution">
    <text evidence="11">The sequence shown here is derived from an EMBL/GenBank/DDBJ whole genome shotgun (WGS) entry which is preliminary data.</text>
</comment>
<dbReference type="GO" id="GO:0016788">
    <property type="term" value="F:hydrolase activity, acting on ester bonds"/>
    <property type="evidence" value="ECO:0007669"/>
    <property type="project" value="UniProtKB-ARBA"/>
</dbReference>
<dbReference type="Pfam" id="PF19040">
    <property type="entry name" value="SGNH"/>
    <property type="match status" value="1"/>
</dbReference>
<dbReference type="AlphaFoldDB" id="A0A552V2G1"/>
<evidence type="ECO:0000313" key="12">
    <source>
        <dbReference type="Proteomes" id="UP000320643"/>
    </source>
</evidence>
<evidence type="ECO:0000256" key="8">
    <source>
        <dbReference type="SAM" id="Phobius"/>
    </source>
</evidence>